<comment type="caution">
    <text evidence="3">The sequence shown here is derived from an EMBL/GenBank/DDBJ whole genome shotgun (WGS) entry which is preliminary data.</text>
</comment>
<reference evidence="3" key="1">
    <citation type="submission" date="2021-03" db="EMBL/GenBank/DDBJ databases">
        <title>Revisited historic fungal species revealed as producer of novel bioactive compounds through whole genome sequencing and comparative genomics.</title>
        <authorList>
            <person name="Vignolle G.A."/>
            <person name="Hochenegger N."/>
            <person name="Mach R.L."/>
            <person name="Mach-Aigner A.R."/>
            <person name="Javad Rahimi M."/>
            <person name="Salim K.A."/>
            <person name="Chan C.M."/>
            <person name="Lim L.B.L."/>
            <person name="Cai F."/>
            <person name="Druzhinina I.S."/>
            <person name="U'Ren J.M."/>
            <person name="Derntl C."/>
        </authorList>
    </citation>
    <scope>NUCLEOTIDE SEQUENCE</scope>
    <source>
        <strain evidence="3">TUCIM 5799</strain>
    </source>
</reference>
<keyword evidence="2" id="KW-0472">Membrane</keyword>
<dbReference type="Proteomes" id="UP000829685">
    <property type="component" value="Unassembled WGS sequence"/>
</dbReference>
<evidence type="ECO:0000256" key="1">
    <source>
        <dbReference type="SAM" id="MobiDB-lite"/>
    </source>
</evidence>
<dbReference type="EMBL" id="JAFIMR010000044">
    <property type="protein sequence ID" value="KAI1856373.1"/>
    <property type="molecule type" value="Genomic_DNA"/>
</dbReference>
<feature type="transmembrane region" description="Helical" evidence="2">
    <location>
        <begin position="12"/>
        <end position="30"/>
    </location>
</feature>
<feature type="transmembrane region" description="Helical" evidence="2">
    <location>
        <begin position="71"/>
        <end position="92"/>
    </location>
</feature>
<sequence>MLFAVFFAFWRFMQIITLIPTMGMLAWFVNGYVNQNALTPNYILVMFIVSVLGLAWAIFTLFSYHRSSTNALFVSLIDLGFVGAFIAAVWFLRDITNYDCVNVSATNGFDAYFGIFGSVHSNFGIDTTFNKTCAMLKACFAFGIMNCIFFFFTAVLAWFHGDRMSSADRKSYYRETHYHRHGHRRSSHSPHSRRSSHHSHRRVYV</sequence>
<keyword evidence="2" id="KW-1133">Transmembrane helix</keyword>
<proteinExistence type="predicted"/>
<keyword evidence="2" id="KW-0812">Transmembrane</keyword>
<name>A0A9Q0AJ93_9PEZI</name>
<feature type="transmembrane region" description="Helical" evidence="2">
    <location>
        <begin position="134"/>
        <end position="159"/>
    </location>
</feature>
<organism evidence="3 4">
    <name type="scientific">Neoarthrinium moseri</name>
    <dbReference type="NCBI Taxonomy" id="1658444"/>
    <lineage>
        <taxon>Eukaryota</taxon>
        <taxon>Fungi</taxon>
        <taxon>Dikarya</taxon>
        <taxon>Ascomycota</taxon>
        <taxon>Pezizomycotina</taxon>
        <taxon>Sordariomycetes</taxon>
        <taxon>Xylariomycetidae</taxon>
        <taxon>Amphisphaeriales</taxon>
        <taxon>Apiosporaceae</taxon>
        <taxon>Neoarthrinium</taxon>
    </lineage>
</organism>
<feature type="transmembrane region" description="Helical" evidence="2">
    <location>
        <begin position="42"/>
        <end position="64"/>
    </location>
</feature>
<dbReference type="AlphaFoldDB" id="A0A9Q0AJ93"/>
<evidence type="ECO:0008006" key="5">
    <source>
        <dbReference type="Google" id="ProtNLM"/>
    </source>
</evidence>
<protein>
    <recommendedName>
        <fullName evidence="5">MARVEL domain-containing protein</fullName>
    </recommendedName>
</protein>
<evidence type="ECO:0000313" key="4">
    <source>
        <dbReference type="Proteomes" id="UP000829685"/>
    </source>
</evidence>
<feature type="region of interest" description="Disordered" evidence="1">
    <location>
        <begin position="179"/>
        <end position="205"/>
    </location>
</feature>
<keyword evidence="4" id="KW-1185">Reference proteome</keyword>
<accession>A0A9Q0AJ93</accession>
<dbReference type="OrthoDB" id="4918558at2759"/>
<evidence type="ECO:0000313" key="3">
    <source>
        <dbReference type="EMBL" id="KAI1856373.1"/>
    </source>
</evidence>
<gene>
    <name evidence="3" type="ORF">JX265_011620</name>
</gene>
<evidence type="ECO:0000256" key="2">
    <source>
        <dbReference type="SAM" id="Phobius"/>
    </source>
</evidence>